<dbReference type="GO" id="GO:0005975">
    <property type="term" value="P:carbohydrate metabolic process"/>
    <property type="evidence" value="ECO:0007669"/>
    <property type="project" value="InterPro"/>
</dbReference>
<dbReference type="PANTHER" id="PTHR43283">
    <property type="entry name" value="BETA-LACTAMASE-RELATED"/>
    <property type="match status" value="1"/>
</dbReference>
<feature type="signal peptide" evidence="2">
    <location>
        <begin position="1"/>
        <end position="20"/>
    </location>
</feature>
<evidence type="ECO:0000313" key="4">
    <source>
        <dbReference type="EMBL" id="MBB3188199.1"/>
    </source>
</evidence>
<reference evidence="4 5" key="1">
    <citation type="submission" date="2020-08" db="EMBL/GenBank/DDBJ databases">
        <title>Genomic Encyclopedia of Type Strains, Phase IV (KMG-IV): sequencing the most valuable type-strain genomes for metagenomic binning, comparative biology and taxonomic classification.</title>
        <authorList>
            <person name="Goeker M."/>
        </authorList>
    </citation>
    <scope>NUCLEOTIDE SEQUENCE [LARGE SCALE GENOMIC DNA]</scope>
    <source>
        <strain evidence="4 5">DSM 27471</strain>
    </source>
</reference>
<dbReference type="PANTHER" id="PTHR43283:SF11">
    <property type="entry name" value="BETA-LACTAMASE-RELATED DOMAIN-CONTAINING PROTEIN"/>
    <property type="match status" value="1"/>
</dbReference>
<comment type="caution">
    <text evidence="4">The sequence shown here is derived from an EMBL/GenBank/DDBJ whole genome shotgun (WGS) entry which is preliminary data.</text>
</comment>
<protein>
    <submittedName>
        <fullName evidence="4">CubicO group peptidase (Beta-lactamase class C family)</fullName>
    </submittedName>
</protein>
<dbReference type="InterPro" id="IPR050789">
    <property type="entry name" value="Diverse_Enzym_Activities"/>
</dbReference>
<organism evidence="4 5">
    <name type="scientific">Microbacter margulisiae</name>
    <dbReference type="NCBI Taxonomy" id="1350067"/>
    <lineage>
        <taxon>Bacteria</taxon>
        <taxon>Pseudomonadati</taxon>
        <taxon>Bacteroidota</taxon>
        <taxon>Bacteroidia</taxon>
        <taxon>Bacteroidales</taxon>
        <taxon>Porphyromonadaceae</taxon>
        <taxon>Microbacter</taxon>
    </lineage>
</organism>
<evidence type="ECO:0000259" key="3">
    <source>
        <dbReference type="Pfam" id="PF00144"/>
    </source>
</evidence>
<dbReference type="SUPFAM" id="SSF56601">
    <property type="entry name" value="beta-lactamase/transpeptidase-like"/>
    <property type="match status" value="1"/>
</dbReference>
<dbReference type="Proteomes" id="UP000544222">
    <property type="component" value="Unassembled WGS sequence"/>
</dbReference>
<dbReference type="GO" id="GO:0004553">
    <property type="term" value="F:hydrolase activity, hydrolyzing O-glycosyl compounds"/>
    <property type="evidence" value="ECO:0007669"/>
    <property type="project" value="InterPro"/>
</dbReference>
<feature type="domain" description="Beta-lactamase-related" evidence="3">
    <location>
        <begin position="217"/>
        <end position="597"/>
    </location>
</feature>
<dbReference type="InterPro" id="IPR036881">
    <property type="entry name" value="Glyco_hydro_3_C_sf"/>
</dbReference>
<dbReference type="SUPFAM" id="SSF52279">
    <property type="entry name" value="Beta-D-glucan exohydrolase, C-terminal domain"/>
    <property type="match status" value="1"/>
</dbReference>
<dbReference type="EMBL" id="JACHYB010000002">
    <property type="protein sequence ID" value="MBB3188199.1"/>
    <property type="molecule type" value="Genomic_DNA"/>
</dbReference>
<dbReference type="Pfam" id="PF00144">
    <property type="entry name" value="Beta-lactamase"/>
    <property type="match status" value="1"/>
</dbReference>
<sequence length="616" mass="69334">MKNLSLLLLFLFANLLVVRAEQPTLNQLSFAEEHLTLLRNADNLIPLRTLDSARIVSISIGATAGNEFNGMMRRYMTFEKAAFDPESKDSVNHLLSNATLCVVSVFKSQLTPEETTWINSLSTDKYPVVLVSFVAPQQWMTKLPVTSWIEAYDGQVASQQMAAQLIFGGISAQGHLPFKLGKFHKGFGLTTPPAIRLKYTLPEEVGINGALLNHTIDSLVNDAIAQQAFPGCVILVARDGKVVFNKAYGFHTYFTSEVNHYPNDPLNRRENIYDLFDLASLTKIMAGAPAYLKLVDEGKINLNEKFSHYFPPFRGTNKENITVQELLCHVGGLQPYYPFYKLMVNPDGTLKPSFIRSDSSAAFPIRISPTLFIRKDIATWVYDSIAHSPLLKSNGKLHYVYSDWPFVVTPPVVEAIVHEPFEKYLQQTFYFPLGATEIMYNPWRRVPLSRVVPTEQDTFFRQTLLHGFVHDETSAILGGHSANAGLFANANDLAKLLQLYLQKGVYGGKRYFSEATFDLFNSTPYAAEGIYRGICFEKPDMKDGKVVGTSYLSTKVSPQSFGHTGYTGTMFWIDPKYNLVYIFLSNHVYPTRNNDKMFTTRIRAKVQTAIYDAINK</sequence>
<name>A0A7W5DTB6_9PORP</name>
<proteinExistence type="predicted"/>
<evidence type="ECO:0000256" key="1">
    <source>
        <dbReference type="ARBA" id="ARBA00022801"/>
    </source>
</evidence>
<keyword evidence="5" id="KW-1185">Reference proteome</keyword>
<dbReference type="InterPro" id="IPR001466">
    <property type="entry name" value="Beta-lactam-related"/>
</dbReference>
<gene>
    <name evidence="4" type="ORF">FHX64_002397</name>
</gene>
<evidence type="ECO:0000256" key="2">
    <source>
        <dbReference type="SAM" id="SignalP"/>
    </source>
</evidence>
<dbReference type="InterPro" id="IPR012338">
    <property type="entry name" value="Beta-lactam/transpept-like"/>
</dbReference>
<evidence type="ECO:0000313" key="5">
    <source>
        <dbReference type="Proteomes" id="UP000544222"/>
    </source>
</evidence>
<dbReference type="Gene3D" id="3.40.50.1700">
    <property type="entry name" value="Glycoside hydrolase family 3 C-terminal domain"/>
    <property type="match status" value="1"/>
</dbReference>
<keyword evidence="1" id="KW-0378">Hydrolase</keyword>
<feature type="chain" id="PRO_5031472762" evidence="2">
    <location>
        <begin position="21"/>
        <end position="616"/>
    </location>
</feature>
<dbReference type="RefSeq" id="WP_183413970.1">
    <property type="nucleotide sequence ID" value="NZ_JACHYB010000002.1"/>
</dbReference>
<dbReference type="Gene3D" id="3.40.710.10">
    <property type="entry name" value="DD-peptidase/beta-lactamase superfamily"/>
    <property type="match status" value="1"/>
</dbReference>
<accession>A0A7W5DTB6</accession>
<dbReference type="AlphaFoldDB" id="A0A7W5DTB6"/>
<keyword evidence="2" id="KW-0732">Signal</keyword>